<dbReference type="eggNOG" id="COG1595">
    <property type="taxonomic scope" value="Bacteria"/>
</dbReference>
<feature type="compositionally biased region" description="Basic and acidic residues" evidence="1">
    <location>
        <begin position="14"/>
        <end position="23"/>
    </location>
</feature>
<feature type="region of interest" description="Disordered" evidence="1">
    <location>
        <begin position="770"/>
        <end position="829"/>
    </location>
</feature>
<evidence type="ECO:0000313" key="3">
    <source>
        <dbReference type="EMBL" id="CCH32517.1"/>
    </source>
</evidence>
<feature type="compositionally biased region" description="Basic and acidic residues" evidence="1">
    <location>
        <begin position="787"/>
        <end position="796"/>
    </location>
</feature>
<dbReference type="eggNOG" id="COG3266">
    <property type="taxonomic scope" value="Bacteria"/>
</dbReference>
<protein>
    <recommendedName>
        <fullName evidence="2">eCIS core domain-containing protein</fullName>
    </recommendedName>
</protein>
<accession>K0K4J4</accession>
<dbReference type="EMBL" id="HE804045">
    <property type="protein sequence ID" value="CCH32517.1"/>
    <property type="molecule type" value="Genomic_DNA"/>
</dbReference>
<evidence type="ECO:0000256" key="1">
    <source>
        <dbReference type="SAM" id="MobiDB-lite"/>
    </source>
</evidence>
<feature type="compositionally biased region" description="Acidic residues" evidence="1">
    <location>
        <begin position="676"/>
        <end position="685"/>
    </location>
</feature>
<dbReference type="HOGENOM" id="CLU_294551_0_0_11"/>
<name>K0K4J4_SACES</name>
<feature type="compositionally biased region" description="Acidic residues" evidence="1">
    <location>
        <begin position="995"/>
        <end position="1015"/>
    </location>
</feature>
<gene>
    <name evidence="3" type="ordered locus">BN6_52530</name>
</gene>
<evidence type="ECO:0000259" key="2">
    <source>
        <dbReference type="Pfam" id="PF13699"/>
    </source>
</evidence>
<reference evidence="3 4" key="1">
    <citation type="journal article" date="2012" name="BMC Genomics">
        <title>Complete genome sequence of Saccharothrix espanaensis DSM 44229T and comparison to the other completely sequenced Pseudonocardiaceae.</title>
        <authorList>
            <person name="Strobel T."/>
            <person name="Al-Dilaimi A."/>
            <person name="Blom J."/>
            <person name="Gessner A."/>
            <person name="Kalinowski J."/>
            <person name="Luzhetska M."/>
            <person name="Puhler A."/>
            <person name="Szczepanowski R."/>
            <person name="Bechthold A."/>
            <person name="Ruckert C."/>
        </authorList>
    </citation>
    <scope>NUCLEOTIDE SEQUENCE [LARGE SCALE GENOMIC DNA]</scope>
    <source>
        <strain evidence="4">ATCC 51144 / DSM 44229 / JCM 9112 / NBRC 15066 / NRRL 15764</strain>
    </source>
</reference>
<evidence type="ECO:0000313" key="4">
    <source>
        <dbReference type="Proteomes" id="UP000006281"/>
    </source>
</evidence>
<dbReference type="KEGG" id="sesp:BN6_52530"/>
<dbReference type="PATRIC" id="fig|1179773.3.peg.5285"/>
<feature type="region of interest" description="Disordered" evidence="1">
    <location>
        <begin position="199"/>
        <end position="316"/>
    </location>
</feature>
<dbReference type="STRING" id="1179773.BN6_52530"/>
<feature type="domain" description="eCIS core" evidence="2">
    <location>
        <begin position="147"/>
        <end position="217"/>
    </location>
</feature>
<proteinExistence type="predicted"/>
<sequence length="1029" mass="112566">MGPPPDKLSPTSADAEHRARVARSDTNSAPTGDRPTVRRTAPGVQDGRGPPKSGPRGQVRVREQEKRPDDQPSARRRPFPGSDERGGPVRPGPLTPAAVAALQRSVGNRVVAQLIAGERHVHDDACGHAPTVQRALVDAAVRSPGRPIEPSRREQLESFHQEDFSAVRVHTGPVAQRSAEAIGASAFTVGEDIVLGEDSDDETLGHETSHVKQQRAGRVSATDNGAGMGISSPRDPEERSAAADGAAFRAGARHARSVAAESSGSPAGGAGGEQRVQRVVGKQETSSEESSSESFEPSNRVEDLAEEKEDGGKTDVVKQIGQEVKKHAKVYGGGKHGRAPDEARLRFPRRKAHERTTQTLSHLSFLLHDALQAVQRDLVRMEEDIQVVNERELQGMLINDRLLFASNYNDTMVNLEVEFGEDMATLRDLVEIHQDDEDRTDGLLSADAQEYLGRLNRAETKVLAAFQELRGMGDDATAKAMRKSTGRPVMVVDAEDPGLHNLLTSGDHAGSVIMLRFGASDGTYREGADAGRRKPKRMHAEQKFLVAIHRAGLKPEEAKGALAISGRYRPCMGCAAALRYYRDVLGFGNLQFNPNYGFYYASSVKGLQDHLRHVVQDPHYLEYIREMADPERGGAVSASALSWQGPPADAQEVNGPEIRIPVRDAGGRGYGSNSDSEGELAESDDEEVYNSWKRNLFEYLPDEGGRKVGEGSEEVNPGRRARNMLDDDDRMLLRQVGLFGDRDTQAVVFRYYAERPTQYGGAASQREIHQASGVGPDTVSRLIRGTTGHEKRDNRTADPNMKRMPQRGKKKSDAEPKRQRGKGAFTKGKKLDADGLKKIEAKIRETGFYDTWEAAPAKDGLKPAQLPRDLSRMIADRRGKYTVPSMAEALKTSPDALKGYLNREFKVLNPKAAKAKAPEPAVEGDVTMGGTADDREYPEVAGLNHHVDENGQHFYAHLSGVQFYWDFAHEGVRPFPPGVRFTIGQSSRPRQPEPEAMDIDEPLVELEEADDEMEYTDVGKGKGPARRGG</sequence>
<feature type="region of interest" description="Disordered" evidence="1">
    <location>
        <begin position="1"/>
        <end position="97"/>
    </location>
</feature>
<dbReference type="AlphaFoldDB" id="K0K4J4"/>
<dbReference type="InterPro" id="IPR025295">
    <property type="entry name" value="eCIS_core_dom"/>
</dbReference>
<feature type="region of interest" description="Disordered" evidence="1">
    <location>
        <begin position="662"/>
        <end position="685"/>
    </location>
</feature>
<organism evidence="3 4">
    <name type="scientific">Saccharothrix espanaensis (strain ATCC 51144 / DSM 44229 / JCM 9112 / NBRC 15066 / NRRL 15764)</name>
    <dbReference type="NCBI Taxonomy" id="1179773"/>
    <lineage>
        <taxon>Bacteria</taxon>
        <taxon>Bacillati</taxon>
        <taxon>Actinomycetota</taxon>
        <taxon>Actinomycetes</taxon>
        <taxon>Pseudonocardiales</taxon>
        <taxon>Pseudonocardiaceae</taxon>
        <taxon>Saccharothrix</taxon>
    </lineage>
</organism>
<feature type="region of interest" description="Disordered" evidence="1">
    <location>
        <begin position="703"/>
        <end position="722"/>
    </location>
</feature>
<feature type="region of interest" description="Disordered" evidence="1">
    <location>
        <begin position="984"/>
        <end position="1029"/>
    </location>
</feature>
<feature type="compositionally biased region" description="Basic and acidic residues" evidence="1">
    <location>
        <begin position="60"/>
        <end position="73"/>
    </location>
</feature>
<dbReference type="Pfam" id="PF13699">
    <property type="entry name" value="eCIS_core"/>
    <property type="match status" value="1"/>
</dbReference>
<dbReference type="Proteomes" id="UP000006281">
    <property type="component" value="Chromosome"/>
</dbReference>
<keyword evidence="4" id="KW-1185">Reference proteome</keyword>